<feature type="domain" description="Methyltransferase type 11" evidence="5">
    <location>
        <begin position="44"/>
        <end position="138"/>
    </location>
</feature>
<dbReference type="Proteomes" id="UP000600565">
    <property type="component" value="Unassembled WGS sequence"/>
</dbReference>
<evidence type="ECO:0000313" key="6">
    <source>
        <dbReference type="EMBL" id="MBD8034789.1"/>
    </source>
</evidence>
<accession>A0ABR8XS79</accession>
<evidence type="ECO:0000256" key="2">
    <source>
        <dbReference type="ARBA" id="ARBA00022603"/>
    </source>
</evidence>
<keyword evidence="7" id="KW-1185">Reference proteome</keyword>
<evidence type="ECO:0000313" key="7">
    <source>
        <dbReference type="Proteomes" id="UP000600565"/>
    </source>
</evidence>
<dbReference type="PANTHER" id="PTHR44307">
    <property type="entry name" value="PHOSPHOETHANOLAMINE METHYLTRANSFERASE"/>
    <property type="match status" value="1"/>
</dbReference>
<evidence type="ECO:0000256" key="4">
    <source>
        <dbReference type="ARBA" id="ARBA00025707"/>
    </source>
</evidence>
<gene>
    <name evidence="6" type="ORF">H9632_17120</name>
</gene>
<dbReference type="RefSeq" id="WP_191705275.1">
    <property type="nucleotide sequence ID" value="NZ_JACSPW010000023.1"/>
</dbReference>
<evidence type="ECO:0000256" key="3">
    <source>
        <dbReference type="ARBA" id="ARBA00022679"/>
    </source>
</evidence>
<sequence length="234" mass="26579">MKQIKNSYLELLAELGIGGAHPGGIKLTEEILKSENINSTCHVLDAGCGTGQTAAYLSQTFQANVTALDFNSTMVAKAKHRMKINNLPVEIIEGSIEDIPLPNHHFDFIISESVISFVNKPKAISEIYRILKNGGRFIAVEPTLNERLDVTQEQEIMQFYGLDSLLMEKDWAELLKQIGFKNIQIQHHTTIESEPDFHYSNEIDPVLYDVMKKHLEIISKYQETFSYRVYTCTK</sequence>
<comment type="pathway">
    <text evidence="4">Phospholipid metabolism.</text>
</comment>
<dbReference type="PANTHER" id="PTHR44307:SF2">
    <property type="entry name" value="PHOSPHOETHANOLAMINE METHYLTRANSFERASE ISOFORM X1"/>
    <property type="match status" value="1"/>
</dbReference>
<dbReference type="GO" id="GO:0032259">
    <property type="term" value="P:methylation"/>
    <property type="evidence" value="ECO:0007669"/>
    <property type="project" value="UniProtKB-KW"/>
</dbReference>
<dbReference type="EMBL" id="JACSPW010000023">
    <property type="protein sequence ID" value="MBD8034789.1"/>
    <property type="molecule type" value="Genomic_DNA"/>
</dbReference>
<dbReference type="GO" id="GO:0008168">
    <property type="term" value="F:methyltransferase activity"/>
    <property type="evidence" value="ECO:0007669"/>
    <property type="project" value="UniProtKB-KW"/>
</dbReference>
<dbReference type="CDD" id="cd02440">
    <property type="entry name" value="AdoMet_MTases"/>
    <property type="match status" value="1"/>
</dbReference>
<comment type="pathway">
    <text evidence="1">Lipid metabolism.</text>
</comment>
<reference evidence="6 7" key="1">
    <citation type="submission" date="2020-08" db="EMBL/GenBank/DDBJ databases">
        <title>A Genomic Blueprint of the Chicken Gut Microbiome.</title>
        <authorList>
            <person name="Gilroy R."/>
            <person name="Ravi A."/>
            <person name="Getino M."/>
            <person name="Pursley I."/>
            <person name="Horton D.L."/>
            <person name="Alikhan N.-F."/>
            <person name="Baker D."/>
            <person name="Gharbi K."/>
            <person name="Hall N."/>
            <person name="Watson M."/>
            <person name="Adriaenssens E.M."/>
            <person name="Foster-Nyarko E."/>
            <person name="Jarju S."/>
            <person name="Secka A."/>
            <person name="Antonio M."/>
            <person name="Oren A."/>
            <person name="Chaudhuri R."/>
            <person name="La Ragione R.M."/>
            <person name="Hildebrand F."/>
            <person name="Pallen M.J."/>
        </authorList>
    </citation>
    <scope>NUCLEOTIDE SEQUENCE [LARGE SCALE GENOMIC DNA]</scope>
    <source>
        <strain evidence="6 7">Sa1YVA6</strain>
    </source>
</reference>
<evidence type="ECO:0000259" key="5">
    <source>
        <dbReference type="Pfam" id="PF08241"/>
    </source>
</evidence>
<organism evidence="6 7">
    <name type="scientific">Solibacillus merdavium</name>
    <dbReference type="NCBI Taxonomy" id="2762218"/>
    <lineage>
        <taxon>Bacteria</taxon>
        <taxon>Bacillati</taxon>
        <taxon>Bacillota</taxon>
        <taxon>Bacilli</taxon>
        <taxon>Bacillales</taxon>
        <taxon>Caryophanaceae</taxon>
        <taxon>Solibacillus</taxon>
    </lineage>
</organism>
<name>A0ABR8XS79_9BACL</name>
<dbReference type="Pfam" id="PF08241">
    <property type="entry name" value="Methyltransf_11"/>
    <property type="match status" value="1"/>
</dbReference>
<evidence type="ECO:0000256" key="1">
    <source>
        <dbReference type="ARBA" id="ARBA00005189"/>
    </source>
</evidence>
<keyword evidence="3" id="KW-0808">Transferase</keyword>
<dbReference type="InterPro" id="IPR029063">
    <property type="entry name" value="SAM-dependent_MTases_sf"/>
</dbReference>
<dbReference type="InterPro" id="IPR013216">
    <property type="entry name" value="Methyltransf_11"/>
</dbReference>
<comment type="caution">
    <text evidence="6">The sequence shown here is derived from an EMBL/GenBank/DDBJ whole genome shotgun (WGS) entry which is preliminary data.</text>
</comment>
<proteinExistence type="predicted"/>
<protein>
    <submittedName>
        <fullName evidence="6">Class I SAM-dependent methyltransferase</fullName>
    </submittedName>
</protein>
<dbReference type="Gene3D" id="3.40.50.150">
    <property type="entry name" value="Vaccinia Virus protein VP39"/>
    <property type="match status" value="1"/>
</dbReference>
<keyword evidence="2 6" id="KW-0489">Methyltransferase</keyword>
<dbReference type="SUPFAM" id="SSF53335">
    <property type="entry name" value="S-adenosyl-L-methionine-dependent methyltransferases"/>
    <property type="match status" value="1"/>
</dbReference>